<dbReference type="PANTHER" id="PTHR11380">
    <property type="entry name" value="TRANSCRIPTION INITIATION FACTOR TFIID/SUPT3-RELATED"/>
    <property type="match status" value="1"/>
</dbReference>
<feature type="compositionally biased region" description="Low complexity" evidence="6">
    <location>
        <begin position="695"/>
        <end position="705"/>
    </location>
</feature>
<dbReference type="EMBL" id="KK113951">
    <property type="protein sequence ID" value="KFM61429.1"/>
    <property type="molecule type" value="Genomic_DNA"/>
</dbReference>
<feature type="compositionally biased region" description="Basic and acidic residues" evidence="6">
    <location>
        <begin position="706"/>
        <end position="721"/>
    </location>
</feature>
<dbReference type="PANTHER" id="PTHR11380:SF16">
    <property type="entry name" value="TRANSCRIPTION INITIATION PROTEIN SPT3 HOMOLOG"/>
    <property type="match status" value="1"/>
</dbReference>
<reference evidence="7 8" key="1">
    <citation type="submission" date="2013-11" db="EMBL/GenBank/DDBJ databases">
        <title>Genome sequencing of Stegodyphus mimosarum.</title>
        <authorList>
            <person name="Bechsgaard J."/>
        </authorList>
    </citation>
    <scope>NUCLEOTIDE SEQUENCE [LARGE SCALE GENOMIC DNA]</scope>
</reference>
<evidence type="ECO:0000256" key="1">
    <source>
        <dbReference type="ARBA" id="ARBA00004123"/>
    </source>
</evidence>
<keyword evidence="8" id="KW-1185">Reference proteome</keyword>
<dbReference type="Gene3D" id="1.10.20.10">
    <property type="entry name" value="Histone, subunit A"/>
    <property type="match status" value="1"/>
</dbReference>
<sequence>MVIYGMDFGGNSSARNRFKDIILNAHQQQRTRDLSVTEIGAQRRRQLITLHRYIPVFYEEIRSMMYTFGNCQEPLAQSVYLVEKILRDQMNKLLCKATEAAFTRGGHNISHEDLLFVIRKNRIVVKRLMQYLEIMDMKAVLYRRAKLNLDTAYPGQLPRGLRVKVCLAFLDYLDESGALGSVLDEYVDDPVGNERMLRRNRMTLRMSTEEYMKFSEMLSASFFPGGKAEKFKGWLLKDNVTPLLPTKLAVEIINFLARETVAQIVDLSLQVKKQAYSYSLAAVSNISKSIEESFEDTDGEDFQDINGEESDDSPVTDNTYLKSEARHGIKSRDSGTIDMADGESDSSSESVTDSEHQEYDENSDTESSSNEENPNKGSSDESSDELSDNHVTDDDETESEDNSSDNEDAVDGKKIIGNKDVSEDENMSDNDEDNASNDEDMVCAENVSDSDEDNAFNVEEIAGAETVPNNDEDSASSNEDIADAENLSDKDENNAFWDEDIAGTENVPDNEFDDGDIADAENVLDNASNVEDIAATENVPDNDEDNASNDEDIVDAENVRDNEEDNVFNDEDIAGVENLPDNDDDNAFNDEDIAGAENIPDNAFNYEDIADAEDGSGDENNESSDENTSNDETASSSENSENSSYDEECDSEEEEAIEENKEDSDENECEDSSDEKSEDTSEDSMNESEEDSTESSDSSQNNSKENSPEAKLSDEDFDNKGESSCLLQRENISGKEKLPEAEDFHETSVVPESDEVCQKEDSHYLAKTDYIFSLNEPGISDISDAEFPDAGQKLDVKNKQACDTRIEKNNIQEEIPVETTVHGPSDLNIVVTYEKPSAEIVSESHFTTEDTEKASNFQGSGTEKFQYETVEDFECQPYSDGEAQSVLVKPTDVDIVYEEEIEPSNSTYIPNASTVTETYEEMDASQSDSSSTDTSSSASEPPEEDTDSDPVPSPQAFYRQSFKPYPFTSSKFPTPVFSHDPELEDTCSFEDQLCREKLPDLEPFEREPITPYDIEEAVRRFHMPVQPALFFKMNPQCKDNE</sequence>
<dbReference type="GO" id="GO:0006366">
    <property type="term" value="P:transcription by RNA polymerase II"/>
    <property type="evidence" value="ECO:0007669"/>
    <property type="project" value="InterPro"/>
</dbReference>
<dbReference type="GO" id="GO:0003713">
    <property type="term" value="F:transcription coactivator activity"/>
    <property type="evidence" value="ECO:0007669"/>
    <property type="project" value="TreeGrafter"/>
</dbReference>
<proteinExistence type="inferred from homology"/>
<evidence type="ECO:0000256" key="6">
    <source>
        <dbReference type="SAM" id="MobiDB-lite"/>
    </source>
</evidence>
<feature type="region of interest" description="Disordered" evidence="6">
    <location>
        <begin position="528"/>
        <end position="755"/>
    </location>
</feature>
<feature type="region of interest" description="Disordered" evidence="6">
    <location>
        <begin position="292"/>
        <end position="493"/>
    </location>
</feature>
<feature type="compositionally biased region" description="Acidic residues" evidence="6">
    <location>
        <begin position="680"/>
        <end position="694"/>
    </location>
</feature>
<feature type="region of interest" description="Disordered" evidence="6">
    <location>
        <begin position="899"/>
        <end position="958"/>
    </location>
</feature>
<organism evidence="7 8">
    <name type="scientific">Stegodyphus mimosarum</name>
    <name type="common">African social velvet spider</name>
    <dbReference type="NCBI Taxonomy" id="407821"/>
    <lineage>
        <taxon>Eukaryota</taxon>
        <taxon>Metazoa</taxon>
        <taxon>Ecdysozoa</taxon>
        <taxon>Arthropoda</taxon>
        <taxon>Chelicerata</taxon>
        <taxon>Arachnida</taxon>
        <taxon>Araneae</taxon>
        <taxon>Araneomorphae</taxon>
        <taxon>Entelegynae</taxon>
        <taxon>Eresoidea</taxon>
        <taxon>Eresidae</taxon>
        <taxon>Stegodyphus</taxon>
    </lineage>
</organism>
<dbReference type="Proteomes" id="UP000054359">
    <property type="component" value="Unassembled WGS sequence"/>
</dbReference>
<keyword evidence="4" id="KW-0539">Nucleus</keyword>
<dbReference type="OMA" id="KCETKYD"/>
<comment type="similarity">
    <text evidence="5">Belongs to the SPT3 family.</text>
</comment>
<feature type="compositionally biased region" description="Acidic residues" evidence="6">
    <location>
        <begin position="540"/>
        <end position="555"/>
    </location>
</feature>
<dbReference type="InterPro" id="IPR003195">
    <property type="entry name" value="TFIID_TAF13"/>
</dbReference>
<evidence type="ECO:0000256" key="4">
    <source>
        <dbReference type="ARBA" id="ARBA00023242"/>
    </source>
</evidence>
<feature type="compositionally biased region" description="Polar residues" evidence="6">
    <location>
        <begin position="854"/>
        <end position="863"/>
    </location>
</feature>
<feature type="compositionally biased region" description="Low complexity" evidence="6">
    <location>
        <begin position="630"/>
        <end position="643"/>
    </location>
</feature>
<keyword evidence="2" id="KW-0805">Transcription regulation</keyword>
<protein>
    <submittedName>
        <fullName evidence="7">Transcription initiation protein SPT3-like protein</fullName>
    </submittedName>
</protein>
<evidence type="ECO:0000313" key="7">
    <source>
        <dbReference type="EMBL" id="KFM61429.1"/>
    </source>
</evidence>
<feature type="compositionally biased region" description="Acidic residues" evidence="6">
    <location>
        <begin position="644"/>
        <end position="673"/>
    </location>
</feature>
<feature type="compositionally biased region" description="Basic and acidic residues" evidence="6">
    <location>
        <begin position="732"/>
        <end position="746"/>
    </location>
</feature>
<gene>
    <name evidence="7" type="ORF">X975_02140</name>
</gene>
<feature type="compositionally biased region" description="Low complexity" evidence="6">
    <location>
        <begin position="925"/>
        <end position="940"/>
    </location>
</feature>
<dbReference type="Pfam" id="PF02269">
    <property type="entry name" value="TFIID-18kDa"/>
    <property type="match status" value="1"/>
</dbReference>
<feature type="compositionally biased region" description="Polar residues" evidence="6">
    <location>
        <begin position="903"/>
        <end position="917"/>
    </location>
</feature>
<accession>A0A087T8J0</accession>
<evidence type="ECO:0000256" key="2">
    <source>
        <dbReference type="ARBA" id="ARBA00023015"/>
    </source>
</evidence>
<dbReference type="InterPro" id="IPR009072">
    <property type="entry name" value="Histone-fold"/>
</dbReference>
<feature type="compositionally biased region" description="Acidic residues" evidence="6">
    <location>
        <begin position="393"/>
        <end position="409"/>
    </location>
</feature>
<evidence type="ECO:0000256" key="5">
    <source>
        <dbReference type="ARBA" id="ARBA00061274"/>
    </source>
</evidence>
<dbReference type="GO" id="GO:0046982">
    <property type="term" value="F:protein heterodimerization activity"/>
    <property type="evidence" value="ECO:0007669"/>
    <property type="project" value="InterPro"/>
</dbReference>
<dbReference type="SUPFAM" id="SSF47113">
    <property type="entry name" value="Histone-fold"/>
    <property type="match status" value="1"/>
</dbReference>
<dbReference type="STRING" id="407821.A0A087T8J0"/>
<name>A0A087T8J0_STEMI</name>
<feature type="non-terminal residue" evidence="7">
    <location>
        <position position="1041"/>
    </location>
</feature>
<feature type="compositionally biased region" description="Acidic residues" evidence="6">
    <location>
        <begin position="292"/>
        <end position="314"/>
    </location>
</feature>
<feature type="compositionally biased region" description="Basic and acidic residues" evidence="6">
    <location>
        <begin position="323"/>
        <end position="335"/>
    </location>
</feature>
<dbReference type="GO" id="GO:0005634">
    <property type="term" value="C:nucleus"/>
    <property type="evidence" value="ECO:0007669"/>
    <property type="project" value="UniProtKB-SubCell"/>
</dbReference>
<feature type="compositionally biased region" description="Low complexity" evidence="6">
    <location>
        <begin position="365"/>
        <end position="377"/>
    </location>
</feature>
<feature type="compositionally biased region" description="Acidic residues" evidence="6">
    <location>
        <begin position="608"/>
        <end position="629"/>
    </location>
</feature>
<evidence type="ECO:0000313" key="8">
    <source>
        <dbReference type="Proteomes" id="UP000054359"/>
    </source>
</evidence>
<comment type="subcellular location">
    <subcellularLocation>
        <location evidence="1">Nucleus</location>
    </subcellularLocation>
</comment>
<feature type="compositionally biased region" description="Acidic residues" evidence="6">
    <location>
        <begin position="422"/>
        <end position="454"/>
    </location>
</feature>
<feature type="compositionally biased region" description="Acidic residues" evidence="6">
    <location>
        <begin position="562"/>
        <end position="594"/>
    </location>
</feature>
<dbReference type="AlphaFoldDB" id="A0A087T8J0"/>
<feature type="region of interest" description="Disordered" evidence="6">
    <location>
        <begin position="842"/>
        <end position="863"/>
    </location>
</feature>
<keyword evidence="3" id="KW-0804">Transcription</keyword>
<dbReference type="CDD" id="cd07978">
    <property type="entry name" value="HFD_TAF13"/>
    <property type="match status" value="1"/>
</dbReference>
<evidence type="ECO:0000256" key="3">
    <source>
        <dbReference type="ARBA" id="ARBA00023163"/>
    </source>
</evidence>
<dbReference type="OrthoDB" id="440760at2759"/>